<gene>
    <name evidence="2" type="ORF">J2Z76_001125</name>
</gene>
<comment type="caution">
    <text evidence="2">The sequence shown here is derived from an EMBL/GenBank/DDBJ whole genome shotgun (WGS) entry which is preliminary data.</text>
</comment>
<evidence type="ECO:0000259" key="1">
    <source>
        <dbReference type="Pfam" id="PF13182"/>
    </source>
</evidence>
<evidence type="ECO:0000313" key="3">
    <source>
        <dbReference type="Proteomes" id="UP001519342"/>
    </source>
</evidence>
<proteinExistence type="predicted"/>
<protein>
    <recommendedName>
        <fullName evidence="1">DUF4007 domain-containing protein</fullName>
    </recommendedName>
</protein>
<dbReference type="InterPro" id="IPR025248">
    <property type="entry name" value="DUF4007"/>
</dbReference>
<dbReference type="Pfam" id="PF13182">
    <property type="entry name" value="DUF4007"/>
    <property type="match status" value="1"/>
</dbReference>
<dbReference type="EMBL" id="JAGGKS010000002">
    <property type="protein sequence ID" value="MBP1925268.1"/>
    <property type="molecule type" value="Genomic_DNA"/>
</dbReference>
<dbReference type="Proteomes" id="UP001519342">
    <property type="component" value="Unassembled WGS sequence"/>
</dbReference>
<evidence type="ECO:0000313" key="2">
    <source>
        <dbReference type="EMBL" id="MBP1925268.1"/>
    </source>
</evidence>
<sequence>MSEKKVPFKLRGHEKFVLREGWLNKGLIVVEDDPRIFLDSDGPDKLGVGNNMVRSIRYWLKAFNLISERPSRGANLTELGKIIKENDIYFEDVFTLWVLHSNLVKNIKNATSWYIFFNRCDIEEFKRDEINNILINELKKYIGDEKFSVNSVKDDIDVILNMYSSQRGNNEDPEDKNISPFSILGLLYRKEDVYYRNQPDLRKINYWIVLYELCCLFEREDSISIDRISVGDESLGNIYNLSRVTVNEFLDRLDSLNYIKVDRTAGLDMIYKKSNITAESVIRSYYNEHK</sequence>
<organism evidence="2 3">
    <name type="scientific">Sedimentibacter acidaminivorans</name>
    <dbReference type="NCBI Taxonomy" id="913099"/>
    <lineage>
        <taxon>Bacteria</taxon>
        <taxon>Bacillati</taxon>
        <taxon>Bacillota</taxon>
        <taxon>Tissierellia</taxon>
        <taxon>Sedimentibacter</taxon>
    </lineage>
</organism>
<feature type="domain" description="DUF4007" evidence="1">
    <location>
        <begin position="11"/>
        <end position="286"/>
    </location>
</feature>
<reference evidence="2 3" key="1">
    <citation type="submission" date="2021-03" db="EMBL/GenBank/DDBJ databases">
        <title>Genomic Encyclopedia of Type Strains, Phase IV (KMG-IV): sequencing the most valuable type-strain genomes for metagenomic binning, comparative biology and taxonomic classification.</title>
        <authorList>
            <person name="Goeker M."/>
        </authorList>
    </citation>
    <scope>NUCLEOTIDE SEQUENCE [LARGE SCALE GENOMIC DNA]</scope>
    <source>
        <strain evidence="2 3">DSM 24004</strain>
    </source>
</reference>
<dbReference type="RefSeq" id="WP_209510991.1">
    <property type="nucleotide sequence ID" value="NZ_JAGGKS010000002.1"/>
</dbReference>
<name>A0ABS4GC53_9FIRM</name>
<accession>A0ABS4GC53</accession>
<keyword evidence="3" id="KW-1185">Reference proteome</keyword>